<dbReference type="GO" id="GO:0010997">
    <property type="term" value="F:anaphase-promoting complex binding"/>
    <property type="evidence" value="ECO:0007669"/>
    <property type="project" value="TreeGrafter"/>
</dbReference>
<dbReference type="GO" id="GO:0033314">
    <property type="term" value="P:mitotic DNA replication checkpoint signaling"/>
    <property type="evidence" value="ECO:0007669"/>
    <property type="project" value="TreeGrafter"/>
</dbReference>
<comment type="subcellular location">
    <subcellularLocation>
        <location evidence="1">Nucleus</location>
    </subcellularLocation>
</comment>
<name>T1KZL8_TETUR</name>
<evidence type="ECO:0000256" key="3">
    <source>
        <dbReference type="ARBA" id="ARBA00023242"/>
    </source>
</evidence>
<feature type="region of interest" description="Disordered" evidence="4">
    <location>
        <begin position="103"/>
        <end position="349"/>
    </location>
</feature>
<accession>T1KZL8</accession>
<dbReference type="PANTHER" id="PTHR14396">
    <property type="entry name" value="CLASPIN"/>
    <property type="match status" value="1"/>
</dbReference>
<evidence type="ECO:0008006" key="7">
    <source>
        <dbReference type="Google" id="ProtNLM"/>
    </source>
</evidence>
<keyword evidence="2" id="KW-0597">Phosphoprotein</keyword>
<dbReference type="eggNOG" id="KOG4156">
    <property type="taxonomic scope" value="Eukaryota"/>
</dbReference>
<feature type="compositionally biased region" description="Acidic residues" evidence="4">
    <location>
        <begin position="170"/>
        <end position="193"/>
    </location>
</feature>
<evidence type="ECO:0000256" key="4">
    <source>
        <dbReference type="SAM" id="MobiDB-lite"/>
    </source>
</evidence>
<evidence type="ECO:0000313" key="5">
    <source>
        <dbReference type="EnsemblMetazoa" id="tetur28g02060.1"/>
    </source>
</evidence>
<protein>
    <recommendedName>
        <fullName evidence="7">Claspin</fullName>
    </recommendedName>
</protein>
<sequence>MACVDVDEPKEIVFKKKFSVPRSVYLEALKNAPPPRSLARYKGQNIRLDISDTMSQIRRQKTSPQSSRSTSNFFSFKASLLNKMYEDKKKRWADEDARKLKYSQEIYDEEELVDLEEDLEISDTSDEQEPEQDDLNDLDDLEDLDDADQTEEKEDVDDMVVNKKRRPKIDDDDADEASVDFEDLPTEGEESDSEEKGSPEEVKDIPEKVKDSPEEEKDSPVIQVTPVAVVVEKIAIPGKNETHTISDQEEGYDGEIEDDPDNESDDDDDAPIDDEAEVEKDDEENDEENEDEDKENQNDEEENVKTTDFIFNEADVSGTDSSDDEDPDDDIDELIDDEGAEKVDSEKARKEIQKIYHKELLNEDKRMLLQLQERYLEDGDLHSDQRRVKKFRWGTANPVWLDNARYSDSSTDMSDDDDDDNDGDRPVFKLNNISLPSTSTENNIQESTQKPQPILATSNVQSFNKPTGLITSYLVRDKQLNTILSTKRRNPFNKDRMEFKRIKSGPQKCKTLFELYSRN</sequence>
<proteinExistence type="predicted"/>
<evidence type="ECO:0000256" key="1">
    <source>
        <dbReference type="ARBA" id="ARBA00004123"/>
    </source>
</evidence>
<reference evidence="6" key="1">
    <citation type="submission" date="2011-08" db="EMBL/GenBank/DDBJ databases">
        <authorList>
            <person name="Rombauts S."/>
        </authorList>
    </citation>
    <scope>NUCLEOTIDE SEQUENCE</scope>
    <source>
        <strain evidence="6">London</strain>
    </source>
</reference>
<dbReference type="GO" id="GO:0005634">
    <property type="term" value="C:nucleus"/>
    <property type="evidence" value="ECO:0007669"/>
    <property type="project" value="UniProtKB-SubCell"/>
</dbReference>
<organism evidence="5 6">
    <name type="scientific">Tetranychus urticae</name>
    <name type="common">Two-spotted spider mite</name>
    <dbReference type="NCBI Taxonomy" id="32264"/>
    <lineage>
        <taxon>Eukaryota</taxon>
        <taxon>Metazoa</taxon>
        <taxon>Ecdysozoa</taxon>
        <taxon>Arthropoda</taxon>
        <taxon>Chelicerata</taxon>
        <taxon>Arachnida</taxon>
        <taxon>Acari</taxon>
        <taxon>Acariformes</taxon>
        <taxon>Trombidiformes</taxon>
        <taxon>Prostigmata</taxon>
        <taxon>Eleutherengona</taxon>
        <taxon>Raphignathae</taxon>
        <taxon>Tetranychoidea</taxon>
        <taxon>Tetranychidae</taxon>
        <taxon>Tetranychus</taxon>
    </lineage>
</organism>
<dbReference type="GO" id="GO:0007095">
    <property type="term" value="P:mitotic G2 DNA damage checkpoint signaling"/>
    <property type="evidence" value="ECO:0007669"/>
    <property type="project" value="TreeGrafter"/>
</dbReference>
<feature type="compositionally biased region" description="Low complexity" evidence="4">
    <location>
        <begin position="221"/>
        <end position="231"/>
    </location>
</feature>
<feature type="region of interest" description="Disordered" evidence="4">
    <location>
        <begin position="403"/>
        <end position="426"/>
    </location>
</feature>
<feature type="compositionally biased region" description="Basic and acidic residues" evidence="4">
    <location>
        <begin position="194"/>
        <end position="212"/>
    </location>
</feature>
<dbReference type="HOGENOM" id="CLU_525131_0_0_1"/>
<dbReference type="OrthoDB" id="6516210at2759"/>
<gene>
    <name evidence="5" type="primary">107368855</name>
</gene>
<feature type="compositionally biased region" description="Acidic residues" evidence="4">
    <location>
        <begin position="413"/>
        <end position="422"/>
    </location>
</feature>
<evidence type="ECO:0000313" key="6">
    <source>
        <dbReference type="Proteomes" id="UP000015104"/>
    </source>
</evidence>
<dbReference type="AlphaFoldDB" id="T1KZL8"/>
<feature type="compositionally biased region" description="Acidic residues" evidence="4">
    <location>
        <begin position="247"/>
        <end position="302"/>
    </location>
</feature>
<evidence type="ECO:0000256" key="2">
    <source>
        <dbReference type="ARBA" id="ARBA00022553"/>
    </source>
</evidence>
<feature type="compositionally biased region" description="Basic and acidic residues" evidence="4">
    <location>
        <begin position="340"/>
        <end position="349"/>
    </location>
</feature>
<keyword evidence="3" id="KW-0539">Nucleus</keyword>
<dbReference type="STRING" id="32264.T1KZL8"/>
<dbReference type="PANTHER" id="PTHR14396:SF10">
    <property type="entry name" value="CLASPIN"/>
    <property type="match status" value="1"/>
</dbReference>
<keyword evidence="6" id="KW-1185">Reference proteome</keyword>
<dbReference type="Proteomes" id="UP000015104">
    <property type="component" value="Unassembled WGS sequence"/>
</dbReference>
<dbReference type="OMA" id="ETIQFYD"/>
<reference evidence="5" key="2">
    <citation type="submission" date="2015-06" db="UniProtKB">
        <authorList>
            <consortium name="EnsemblMetazoa"/>
        </authorList>
    </citation>
    <scope>IDENTIFICATION</scope>
</reference>
<feature type="compositionally biased region" description="Acidic residues" evidence="4">
    <location>
        <begin position="106"/>
        <end position="158"/>
    </location>
</feature>
<dbReference type="InterPro" id="IPR024146">
    <property type="entry name" value="Claspin"/>
</dbReference>
<dbReference type="EMBL" id="CAEY01000742">
    <property type="status" value="NOT_ANNOTATED_CDS"/>
    <property type="molecule type" value="Genomic_DNA"/>
</dbReference>
<dbReference type="EnsemblMetazoa" id="tetur28g02060.1">
    <property type="protein sequence ID" value="tetur28g02060.1"/>
    <property type="gene ID" value="tetur28g02060"/>
</dbReference>
<dbReference type="KEGG" id="tut:107368855"/>
<feature type="compositionally biased region" description="Acidic residues" evidence="4">
    <location>
        <begin position="321"/>
        <end position="339"/>
    </location>
</feature>